<dbReference type="InParanoid" id="A0A061EVT6"/>
<feature type="domain" description="Retrotransposon gag" evidence="1">
    <location>
        <begin position="165"/>
        <end position="235"/>
    </location>
</feature>
<dbReference type="AlphaFoldDB" id="A0A061EVT6"/>
<sequence>MKGQIAKLMEMVEHLNEANRIHPQEFQSLQTEPHLKQPLNESQFDLYRSNIFLSDPSKNQGLGKVMKGMDELNMQMIELKDSISKIGSLGPTQPSSSGLPPSTYLQLTIFRPTFQPMNIGLRPNHLVAAMPMKPPYPKWYNLNTRCDYHGGVMGHSIEDCTAFKHSSWKDLARAFLIQYKHDMDIASNRLSLQNMEKRDIESFKEYAQRWIDVAAQVQSPLTEKETTMLFIGTLQPPYYDKLIGNATKNFTDIVISGEMIENAIKKGEIGENSVSNMENCIASKKRKEELQVITREGQPWNQYFSPVPIKTVPNPSARNYDPNAKCDYHMRTIGHSIEKCRQLNEKIEILIKDGTLTFELMEHWKSTLP</sequence>
<dbReference type="EMBL" id="CM001883">
    <property type="protein sequence ID" value="EOY09160.1"/>
    <property type="molecule type" value="Genomic_DNA"/>
</dbReference>
<dbReference type="HOGENOM" id="CLU_751009_0_0_1"/>
<proteinExistence type="predicted"/>
<dbReference type="Gramene" id="EOY09160">
    <property type="protein sequence ID" value="EOY09160"/>
    <property type="gene ID" value="TCM_024561"/>
</dbReference>
<keyword evidence="3" id="KW-1185">Reference proteome</keyword>
<reference evidence="2 3" key="1">
    <citation type="journal article" date="2013" name="Genome Biol.">
        <title>The genome sequence of the most widely cultivated cacao type and its use to identify candidate genes regulating pod color.</title>
        <authorList>
            <person name="Motamayor J.C."/>
            <person name="Mockaitis K."/>
            <person name="Schmutz J."/>
            <person name="Haiminen N."/>
            <person name="Iii D.L."/>
            <person name="Cornejo O."/>
            <person name="Findley S.D."/>
            <person name="Zheng P."/>
            <person name="Utro F."/>
            <person name="Royaert S."/>
            <person name="Saski C."/>
            <person name="Jenkins J."/>
            <person name="Podicheti R."/>
            <person name="Zhao M."/>
            <person name="Scheffler B.E."/>
            <person name="Stack J.C."/>
            <person name="Feltus F.A."/>
            <person name="Mustiga G.M."/>
            <person name="Amores F."/>
            <person name="Phillips W."/>
            <person name="Marelli J.P."/>
            <person name="May G.D."/>
            <person name="Shapiro H."/>
            <person name="Ma J."/>
            <person name="Bustamante C.D."/>
            <person name="Schnell R.J."/>
            <person name="Main D."/>
            <person name="Gilbert D."/>
            <person name="Parida L."/>
            <person name="Kuhn D.N."/>
        </authorList>
    </citation>
    <scope>NUCLEOTIDE SEQUENCE [LARGE SCALE GENOMIC DNA]</scope>
    <source>
        <strain evidence="3">cv. Matina 1-6</strain>
    </source>
</reference>
<name>A0A061EVT6_THECC</name>
<dbReference type="Pfam" id="PF03732">
    <property type="entry name" value="Retrotrans_gag"/>
    <property type="match status" value="1"/>
</dbReference>
<dbReference type="PANTHER" id="PTHR32108:SF9">
    <property type="entry name" value="REVERSE TRANSCRIPTASE RNASE H-LIKE DOMAIN-CONTAINING PROTEIN"/>
    <property type="match status" value="1"/>
</dbReference>
<evidence type="ECO:0000313" key="2">
    <source>
        <dbReference type="EMBL" id="EOY09160.1"/>
    </source>
</evidence>
<gene>
    <name evidence="2" type="ORF">TCM_024561</name>
</gene>
<organism evidence="2 3">
    <name type="scientific">Theobroma cacao</name>
    <name type="common">Cacao</name>
    <name type="synonym">Cocoa</name>
    <dbReference type="NCBI Taxonomy" id="3641"/>
    <lineage>
        <taxon>Eukaryota</taxon>
        <taxon>Viridiplantae</taxon>
        <taxon>Streptophyta</taxon>
        <taxon>Embryophyta</taxon>
        <taxon>Tracheophyta</taxon>
        <taxon>Spermatophyta</taxon>
        <taxon>Magnoliopsida</taxon>
        <taxon>eudicotyledons</taxon>
        <taxon>Gunneridae</taxon>
        <taxon>Pentapetalae</taxon>
        <taxon>rosids</taxon>
        <taxon>malvids</taxon>
        <taxon>Malvales</taxon>
        <taxon>Malvaceae</taxon>
        <taxon>Byttnerioideae</taxon>
        <taxon>Theobroma</taxon>
    </lineage>
</organism>
<accession>A0A061EVT6</accession>
<dbReference type="InterPro" id="IPR005162">
    <property type="entry name" value="Retrotrans_gag_dom"/>
</dbReference>
<dbReference type="PANTHER" id="PTHR32108">
    <property type="entry name" value="DNA-DIRECTED RNA POLYMERASE SUBUNIT ALPHA"/>
    <property type="match status" value="1"/>
</dbReference>
<dbReference type="Proteomes" id="UP000026915">
    <property type="component" value="Chromosome 5"/>
</dbReference>
<protein>
    <recommendedName>
        <fullName evidence="1">Retrotransposon gag domain-containing protein</fullName>
    </recommendedName>
</protein>
<evidence type="ECO:0000259" key="1">
    <source>
        <dbReference type="Pfam" id="PF03732"/>
    </source>
</evidence>
<evidence type="ECO:0000313" key="3">
    <source>
        <dbReference type="Proteomes" id="UP000026915"/>
    </source>
</evidence>